<feature type="transmembrane region" description="Helical" evidence="2">
    <location>
        <begin position="153"/>
        <end position="174"/>
    </location>
</feature>
<evidence type="ECO:0000313" key="4">
    <source>
        <dbReference type="EMBL" id="MBB4962593.1"/>
    </source>
</evidence>
<feature type="transmembrane region" description="Helical" evidence="2">
    <location>
        <begin position="29"/>
        <end position="47"/>
    </location>
</feature>
<dbReference type="InterPro" id="IPR038765">
    <property type="entry name" value="Papain-like_cys_pep_sf"/>
</dbReference>
<feature type="transmembrane region" description="Helical" evidence="2">
    <location>
        <begin position="554"/>
        <end position="576"/>
    </location>
</feature>
<keyword evidence="2" id="KW-1133">Transmembrane helix</keyword>
<feature type="domain" description="Transglutaminase-like" evidence="3">
    <location>
        <begin position="438"/>
        <end position="509"/>
    </location>
</feature>
<protein>
    <recommendedName>
        <fullName evidence="3">Transglutaminase-like domain-containing protein</fullName>
    </recommendedName>
</protein>
<evidence type="ECO:0000259" key="3">
    <source>
        <dbReference type="SMART" id="SM00460"/>
    </source>
</evidence>
<dbReference type="RefSeq" id="WP_184538926.1">
    <property type="nucleotide sequence ID" value="NZ_JACHJW010000001.1"/>
</dbReference>
<dbReference type="Pfam" id="PF01841">
    <property type="entry name" value="Transglut_core"/>
    <property type="match status" value="1"/>
</dbReference>
<name>A0A7W7SX40_9ACTN</name>
<accession>A0A7W7SX40</accession>
<organism evidence="4 5">
    <name type="scientific">Micromonospora polyrhachis</name>
    <dbReference type="NCBI Taxonomy" id="1282883"/>
    <lineage>
        <taxon>Bacteria</taxon>
        <taxon>Bacillati</taxon>
        <taxon>Actinomycetota</taxon>
        <taxon>Actinomycetes</taxon>
        <taxon>Micromonosporales</taxon>
        <taxon>Micromonosporaceae</taxon>
        <taxon>Micromonospora</taxon>
    </lineage>
</organism>
<keyword evidence="2" id="KW-0812">Transmembrane</keyword>
<feature type="transmembrane region" description="Helical" evidence="2">
    <location>
        <begin position="105"/>
        <end position="123"/>
    </location>
</feature>
<feature type="transmembrane region" description="Helical" evidence="2">
    <location>
        <begin position="186"/>
        <end position="208"/>
    </location>
</feature>
<dbReference type="Proteomes" id="UP000578819">
    <property type="component" value="Unassembled WGS sequence"/>
</dbReference>
<evidence type="ECO:0000313" key="5">
    <source>
        <dbReference type="Proteomes" id="UP000578819"/>
    </source>
</evidence>
<evidence type="ECO:0000256" key="1">
    <source>
        <dbReference type="SAM" id="MobiDB-lite"/>
    </source>
</evidence>
<dbReference type="EMBL" id="JACHJW010000001">
    <property type="protein sequence ID" value="MBB4962593.1"/>
    <property type="molecule type" value="Genomic_DNA"/>
</dbReference>
<dbReference type="Gene3D" id="3.10.620.30">
    <property type="match status" value="1"/>
</dbReference>
<dbReference type="SUPFAM" id="SSF54001">
    <property type="entry name" value="Cysteine proteinases"/>
    <property type="match status" value="1"/>
</dbReference>
<feature type="transmembrane region" description="Helical" evidence="2">
    <location>
        <begin position="54"/>
        <end position="74"/>
    </location>
</feature>
<dbReference type="Pfam" id="PF11992">
    <property type="entry name" value="TgpA_N"/>
    <property type="match status" value="1"/>
</dbReference>
<feature type="region of interest" description="Disordered" evidence="1">
    <location>
        <begin position="507"/>
        <end position="535"/>
    </location>
</feature>
<feature type="transmembrane region" description="Helical" evidence="2">
    <location>
        <begin position="130"/>
        <end position="147"/>
    </location>
</feature>
<dbReference type="SMART" id="SM00460">
    <property type="entry name" value="TGc"/>
    <property type="match status" value="1"/>
</dbReference>
<gene>
    <name evidence="4" type="ORF">FHR38_006326</name>
</gene>
<keyword evidence="5" id="KW-1185">Reference proteome</keyword>
<dbReference type="InterPro" id="IPR052901">
    <property type="entry name" value="Bact_TGase-like"/>
</dbReference>
<dbReference type="PANTHER" id="PTHR42736:SF1">
    <property type="entry name" value="PROTEIN-GLUTAMINE GAMMA-GLUTAMYLTRANSFERASE"/>
    <property type="match status" value="1"/>
</dbReference>
<feature type="compositionally biased region" description="Low complexity" evidence="1">
    <location>
        <begin position="526"/>
        <end position="535"/>
    </location>
</feature>
<sequence length="690" mass="72037">MNQLVLAVAIATAGVAAGGQIAGGYVGDLAFWAIAAAAVGAALVDQVTARHRALTIPANMVGLLAVLLTLHRLVPAPDGLLDALLHAGARLLTSATPIPPRVDTLALPVMATWIAVATSGALARGRHCGTAVVPPVLLACAMLAMAGPRRDPGYLLTALLVAALTVILAATRTARAPHPQPRLSRLGATILLAIVLATATGLLTPGLLRNATTSPPDLRTMVLPPVQAPNQVHPLSLLGRWQAHPEQPLLAVDSNRPVALRWAVLPDFDGKGWQPAASYLAAGGDRAPRQLAVAAESVRAKVVVVGLTGGWLPVPDGLDRISGVSIAIDEESGSVVVPGGLRAGQLYEVEAAVPAPTPAQLLTAQIPTSPTFDRYRELPPGNTGPIFSLALDGAGDGLPFQQATALATWLKRNYRYDPLAPGGSGYPSIVRFLAAKPQLGGGRGTSEQFAAAYAVLARALGIPARVVVGFDSKAPKAGSTITTITAGDARAWPEVYLEPVGWIPMDVTAPRASDKPETSPAPQPTPSTAASTLPAPAVPDVPTVEMEGGDGSGVPWWCLALLPIPVAGALGLIVLLRLHRSRRRRTGLDDLSRLRGAWAELLDAARLAGIRILPYWTVGATVAAMSTAVATAPASHLVVVVNRTWYAARPDTDGVALAVTQAMDLVRGIRRNASRLRRFLWWLDPRPLWW</sequence>
<evidence type="ECO:0000256" key="2">
    <source>
        <dbReference type="SAM" id="Phobius"/>
    </source>
</evidence>
<dbReference type="InterPro" id="IPR002931">
    <property type="entry name" value="Transglutaminase-like"/>
</dbReference>
<proteinExistence type="predicted"/>
<dbReference type="AlphaFoldDB" id="A0A7W7SX40"/>
<keyword evidence="2" id="KW-0472">Membrane</keyword>
<reference evidence="4 5" key="1">
    <citation type="submission" date="2020-08" db="EMBL/GenBank/DDBJ databases">
        <title>Sequencing the genomes of 1000 actinobacteria strains.</title>
        <authorList>
            <person name="Klenk H.-P."/>
        </authorList>
    </citation>
    <scope>NUCLEOTIDE SEQUENCE [LARGE SCALE GENOMIC DNA]</scope>
    <source>
        <strain evidence="4 5">DSM 45886</strain>
    </source>
</reference>
<dbReference type="InterPro" id="IPR021878">
    <property type="entry name" value="TgpA_N"/>
</dbReference>
<dbReference type="PANTHER" id="PTHR42736">
    <property type="entry name" value="PROTEIN-GLUTAMINE GAMMA-GLUTAMYLTRANSFERASE"/>
    <property type="match status" value="1"/>
</dbReference>
<comment type="caution">
    <text evidence="4">The sequence shown here is derived from an EMBL/GenBank/DDBJ whole genome shotgun (WGS) entry which is preliminary data.</text>
</comment>